<dbReference type="GO" id="GO:0003676">
    <property type="term" value="F:nucleic acid binding"/>
    <property type="evidence" value="ECO:0007669"/>
    <property type="project" value="InterPro"/>
</dbReference>
<dbReference type="EC" id="2.7.7.49" evidence="3"/>
<dbReference type="Proteomes" id="UP000238479">
    <property type="component" value="Chromosome 1"/>
</dbReference>
<dbReference type="PANTHER" id="PTHR47481:SF30">
    <property type="entry name" value="CCHC-TYPE DOMAIN-CONTAINING PROTEIN"/>
    <property type="match status" value="1"/>
</dbReference>
<sequence>MLSSIYNLLPVKLDNSNYLTWSFQMHNMLKSLGLEGYIDGSYSCPPQFLVTDCSVDAGVTRKFQEWEKNDKALMTLITATLSSEALSFVVGSHNSCEVWKNLRVRYGVHSRSAAMQLQTNLYTIQKGDDSIDRYFQRIKNITDQLASIGIHIPDEEIIIIVVNGLPSEYMTIKIVIKAQITTMSMNKLCSLLLDEESAIDQSTKSMQVSHSTAIIKGNDYCHNNNASMPIQVPYTVAMVPITPYLASGITQQHGGLLSQVNTELVNSNGEVQYSKWFSQPNNGFHSDLTNGLPQRGGQRDKFNLGDGRYYYRSSPVFGTYGNVAVSTPYQYYHNYTYRKSNTGFVKSRGFSNRRGNLHNFVIDGGFQRNNNTCDNSRTGEFCGFNNRFTQSVSSSCEVCQICSQLGHFAKNCPQRSAPRQVVAIGFALQCQICFKRGHSAAECFHRHHYVFQPQISAKHQFMATSFSSQPKSVTIAAQPSLSTSMPLIPPG</sequence>
<evidence type="ECO:0000313" key="3">
    <source>
        <dbReference type="EMBL" id="PRQ56554.1"/>
    </source>
</evidence>
<dbReference type="Gramene" id="PRQ56554">
    <property type="protein sequence ID" value="PRQ56554"/>
    <property type="gene ID" value="RchiOBHm_Chr1g0337651"/>
</dbReference>
<keyword evidence="1" id="KW-0863">Zinc-finger</keyword>
<keyword evidence="1" id="KW-0479">Metal-binding</keyword>
<comment type="caution">
    <text evidence="3">The sequence shown here is derived from an EMBL/GenBank/DDBJ whole genome shotgun (WGS) entry which is preliminary data.</text>
</comment>
<dbReference type="PROSITE" id="PS50158">
    <property type="entry name" value="ZF_CCHC"/>
    <property type="match status" value="1"/>
</dbReference>
<dbReference type="InterPro" id="IPR001878">
    <property type="entry name" value="Znf_CCHC"/>
</dbReference>
<keyword evidence="3" id="KW-0548">Nucleotidyltransferase</keyword>
<feature type="domain" description="CCHC-type" evidence="2">
    <location>
        <begin position="399"/>
        <end position="414"/>
    </location>
</feature>
<protein>
    <submittedName>
        <fullName evidence="3">Putative RNA-directed DNA polymerase</fullName>
        <ecNumber evidence="3">2.7.7.49</ecNumber>
    </submittedName>
</protein>
<organism evidence="3 4">
    <name type="scientific">Rosa chinensis</name>
    <name type="common">China rose</name>
    <dbReference type="NCBI Taxonomy" id="74649"/>
    <lineage>
        <taxon>Eukaryota</taxon>
        <taxon>Viridiplantae</taxon>
        <taxon>Streptophyta</taxon>
        <taxon>Embryophyta</taxon>
        <taxon>Tracheophyta</taxon>
        <taxon>Spermatophyta</taxon>
        <taxon>Magnoliopsida</taxon>
        <taxon>eudicotyledons</taxon>
        <taxon>Gunneridae</taxon>
        <taxon>Pentapetalae</taxon>
        <taxon>rosids</taxon>
        <taxon>fabids</taxon>
        <taxon>Rosales</taxon>
        <taxon>Rosaceae</taxon>
        <taxon>Rosoideae</taxon>
        <taxon>Rosoideae incertae sedis</taxon>
        <taxon>Rosa</taxon>
    </lineage>
</organism>
<dbReference type="PANTHER" id="PTHR47481">
    <property type="match status" value="1"/>
</dbReference>
<name>A0A2P6SD02_ROSCH</name>
<evidence type="ECO:0000256" key="1">
    <source>
        <dbReference type="PROSITE-ProRule" id="PRU00047"/>
    </source>
</evidence>
<dbReference type="AlphaFoldDB" id="A0A2P6SD02"/>
<dbReference type="EMBL" id="PDCK01000039">
    <property type="protein sequence ID" value="PRQ56554.1"/>
    <property type="molecule type" value="Genomic_DNA"/>
</dbReference>
<keyword evidence="4" id="KW-1185">Reference proteome</keyword>
<dbReference type="SUPFAM" id="SSF57756">
    <property type="entry name" value="Retrovirus zinc finger-like domains"/>
    <property type="match status" value="1"/>
</dbReference>
<dbReference type="Pfam" id="PF00098">
    <property type="entry name" value="zf-CCHC"/>
    <property type="match status" value="1"/>
</dbReference>
<dbReference type="GO" id="GO:0003964">
    <property type="term" value="F:RNA-directed DNA polymerase activity"/>
    <property type="evidence" value="ECO:0007669"/>
    <property type="project" value="UniProtKB-KW"/>
</dbReference>
<dbReference type="InterPro" id="IPR036875">
    <property type="entry name" value="Znf_CCHC_sf"/>
</dbReference>
<keyword evidence="3" id="KW-0808">Transferase</keyword>
<evidence type="ECO:0000313" key="4">
    <source>
        <dbReference type="Proteomes" id="UP000238479"/>
    </source>
</evidence>
<evidence type="ECO:0000259" key="2">
    <source>
        <dbReference type="PROSITE" id="PS50158"/>
    </source>
</evidence>
<reference evidence="3 4" key="1">
    <citation type="journal article" date="2018" name="Nat. Genet.">
        <title>The Rosa genome provides new insights in the design of modern roses.</title>
        <authorList>
            <person name="Bendahmane M."/>
        </authorList>
    </citation>
    <scope>NUCLEOTIDE SEQUENCE [LARGE SCALE GENOMIC DNA]</scope>
    <source>
        <strain evidence="4">cv. Old Blush</strain>
    </source>
</reference>
<accession>A0A2P6SD02</accession>
<dbReference type="SMART" id="SM00343">
    <property type="entry name" value="ZnF_C2HC"/>
    <property type="match status" value="2"/>
</dbReference>
<keyword evidence="3" id="KW-0695">RNA-directed DNA polymerase</keyword>
<dbReference type="Gene3D" id="4.10.60.10">
    <property type="entry name" value="Zinc finger, CCHC-type"/>
    <property type="match status" value="1"/>
</dbReference>
<keyword evidence="1" id="KW-0862">Zinc</keyword>
<dbReference type="GO" id="GO:0008270">
    <property type="term" value="F:zinc ion binding"/>
    <property type="evidence" value="ECO:0007669"/>
    <property type="project" value="UniProtKB-KW"/>
</dbReference>
<dbReference type="Pfam" id="PF14223">
    <property type="entry name" value="Retrotran_gag_2"/>
    <property type="match status" value="1"/>
</dbReference>
<proteinExistence type="predicted"/>
<gene>
    <name evidence="3" type="ORF">RchiOBHm_Chr1g0337651</name>
</gene>